<dbReference type="EMBL" id="GBEZ01003006">
    <property type="protein sequence ID" value="JAC82097.1"/>
    <property type="molecule type" value="Transcribed_RNA"/>
</dbReference>
<evidence type="ECO:0000256" key="4">
    <source>
        <dbReference type="RuleBase" id="RU368107"/>
    </source>
</evidence>
<dbReference type="AlphaFoldDB" id="A0A061SAC0"/>
<evidence type="ECO:0000256" key="2">
    <source>
        <dbReference type="ARBA" id="ARBA00022531"/>
    </source>
</evidence>
<proteinExistence type="inferred from homology"/>
<reference evidence="5" key="1">
    <citation type="submission" date="2014-05" db="EMBL/GenBank/DDBJ databases">
        <title>The transcriptome of the halophilic microalga Tetraselmis sp. GSL018 isolated from the Great Salt Lake, Utah.</title>
        <authorList>
            <person name="Jinkerson R.E."/>
            <person name="D'Adamo S."/>
            <person name="Posewitz M.C."/>
        </authorList>
    </citation>
    <scope>NUCLEOTIDE SEQUENCE</scope>
    <source>
        <strain evidence="5">GSL018</strain>
    </source>
</reference>
<keyword evidence="2 4" id="KW-0602">Photosynthesis</keyword>
<dbReference type="PANTHER" id="PTHR34939">
    <property type="entry name" value="PHOTOSYSTEM I REACTION CENTER SUBUNIT III, CHLOROPLASTIC"/>
    <property type="match status" value="1"/>
</dbReference>
<comment type="similarity">
    <text evidence="1 4">Belongs to the PsaF family.</text>
</comment>
<keyword evidence="3 4" id="KW-0603">Photosystem I</keyword>
<gene>
    <name evidence="5" type="primary">PSAF</name>
    <name evidence="5" type="ORF">TSPGSL018_6467</name>
</gene>
<protein>
    <recommendedName>
        <fullName evidence="4">Photosystem I reaction center subunit III</fullName>
    </recommendedName>
    <alternativeName>
        <fullName evidence="4">PSI-F</fullName>
    </alternativeName>
</protein>
<dbReference type="Pfam" id="PF02507">
    <property type="entry name" value="PSI_PsaF"/>
    <property type="match status" value="1"/>
</dbReference>
<name>A0A061SAC0_9CHLO</name>
<organism evidence="5">
    <name type="scientific">Tetraselmis sp. GSL018</name>
    <dbReference type="NCBI Taxonomy" id="582737"/>
    <lineage>
        <taxon>Eukaryota</taxon>
        <taxon>Viridiplantae</taxon>
        <taxon>Chlorophyta</taxon>
        <taxon>core chlorophytes</taxon>
        <taxon>Chlorodendrophyceae</taxon>
        <taxon>Chlorodendrales</taxon>
        <taxon>Chlorodendraceae</taxon>
        <taxon>Tetraselmis</taxon>
    </lineage>
</organism>
<dbReference type="FunFam" id="1.10.8.110:FF:000001">
    <property type="entry name" value="Photosystem I reaction center subunit III"/>
    <property type="match status" value="1"/>
</dbReference>
<dbReference type="Gene3D" id="1.10.8.110">
    <property type="entry name" value="Photosystem I PsaF, reaction centre subunit III"/>
    <property type="match status" value="1"/>
</dbReference>
<keyword evidence="4" id="KW-0150">Chloroplast</keyword>
<evidence type="ECO:0000256" key="1">
    <source>
        <dbReference type="ARBA" id="ARBA00008386"/>
    </source>
</evidence>
<dbReference type="GO" id="GO:0009535">
    <property type="term" value="C:chloroplast thylakoid membrane"/>
    <property type="evidence" value="ECO:0007669"/>
    <property type="project" value="TreeGrafter"/>
</dbReference>
<dbReference type="GO" id="GO:0009538">
    <property type="term" value="C:photosystem I reaction center"/>
    <property type="evidence" value="ECO:0007669"/>
    <property type="project" value="UniProtKB-UniRule"/>
</dbReference>
<dbReference type="InterPro" id="IPR003666">
    <property type="entry name" value="PSI_PsaF"/>
</dbReference>
<evidence type="ECO:0000313" key="5">
    <source>
        <dbReference type="EMBL" id="JAC82097.1"/>
    </source>
</evidence>
<dbReference type="PANTHER" id="PTHR34939:SF1">
    <property type="entry name" value="PHOTOSYSTEM I REACTION CENTER SUBUNIT III, CHLOROPLASTIC"/>
    <property type="match status" value="1"/>
</dbReference>
<evidence type="ECO:0000256" key="3">
    <source>
        <dbReference type="ARBA" id="ARBA00022836"/>
    </source>
</evidence>
<dbReference type="SUPFAM" id="SSF81536">
    <property type="entry name" value="Subunit III of photosystem I reaction centre, PsaF"/>
    <property type="match status" value="1"/>
</dbReference>
<accession>A0A061SAC0</accession>
<dbReference type="InterPro" id="IPR036577">
    <property type="entry name" value="PSI_PsaF_sf"/>
</dbReference>
<comment type="function">
    <text evidence="4">Participates in efficiency of electron transfer from plastocyanin to P700 (or cytochrome c553 in algae and cyanobacteria). This plastocyanin-docking protein contributes to the specific association of plastocyanin to PSI.</text>
</comment>
<dbReference type="GO" id="GO:0009543">
    <property type="term" value="C:chloroplast thylakoid lumen"/>
    <property type="evidence" value="ECO:0007669"/>
    <property type="project" value="UniProtKB-SubCell"/>
</dbReference>
<comment type="subcellular location">
    <subcellularLocation>
        <location evidence="4">Plastid</location>
        <location evidence="4">Chloroplast thylakoid lumen</location>
    </subcellularLocation>
</comment>
<sequence length="234" mass="24714">MATLSCKDISFKSALRPSLRPVTRATAPAVRVSRGISCSAQKQETPAASAAAAFALAAGLALSAAPAQADISGLTPCKDSKAYAKLQKKEVKSLEKRLKKYEAGSAPALALEATIDRTNKRFADYAEKGALCGTDGLPHLISDPGLAIRYGHTGEVFTPTFGFLYIAGWIGYAGRSYLAVSQSRSKPTQEEIIIDVPLALSIMVKCAGWPVNVVSELVNGTLTAKKEDITVSPR</sequence>
<dbReference type="GO" id="GO:0015979">
    <property type="term" value="P:photosynthesis"/>
    <property type="evidence" value="ECO:0007669"/>
    <property type="project" value="UniProtKB-UniRule"/>
</dbReference>
<keyword evidence="4" id="KW-0793">Thylakoid</keyword>
<keyword evidence="4" id="KW-0934">Plastid</keyword>